<organism evidence="1 2">
    <name type="scientific">Artomyces pyxidatus</name>
    <dbReference type="NCBI Taxonomy" id="48021"/>
    <lineage>
        <taxon>Eukaryota</taxon>
        <taxon>Fungi</taxon>
        <taxon>Dikarya</taxon>
        <taxon>Basidiomycota</taxon>
        <taxon>Agaricomycotina</taxon>
        <taxon>Agaricomycetes</taxon>
        <taxon>Russulales</taxon>
        <taxon>Auriscalpiaceae</taxon>
        <taxon>Artomyces</taxon>
    </lineage>
</organism>
<dbReference type="Proteomes" id="UP000814140">
    <property type="component" value="Unassembled WGS sequence"/>
</dbReference>
<sequence length="239" mass="26030">MRRESGCMPFRGDGRPRRLTSFTLSRASLRVTAHTKTYRALKKLTSHLHLSKASAVTEDHTQVRASSNAGDNASARPGVARTPPPSPSASTSSSHSDAPEAPRAPTYSAYPGTGATLPSVGPAAIELPESLPTAESARAALESILAVVRERESRYRRAGRIHRRLERNTGAWNKRLEDAAASFAGAQASVEAVRLRLKRKGLDSVIAQEDADPLKMWGEEDEEEEDDEDDELEDVVFEE</sequence>
<reference evidence="1" key="2">
    <citation type="journal article" date="2022" name="New Phytol.">
        <title>Evolutionary transition to the ectomycorrhizal habit in the genomes of a hyperdiverse lineage of mushroom-forming fungi.</title>
        <authorList>
            <person name="Looney B."/>
            <person name="Miyauchi S."/>
            <person name="Morin E."/>
            <person name="Drula E."/>
            <person name="Courty P.E."/>
            <person name="Kohler A."/>
            <person name="Kuo A."/>
            <person name="LaButti K."/>
            <person name="Pangilinan J."/>
            <person name="Lipzen A."/>
            <person name="Riley R."/>
            <person name="Andreopoulos W."/>
            <person name="He G."/>
            <person name="Johnson J."/>
            <person name="Nolan M."/>
            <person name="Tritt A."/>
            <person name="Barry K.W."/>
            <person name="Grigoriev I.V."/>
            <person name="Nagy L.G."/>
            <person name="Hibbett D."/>
            <person name="Henrissat B."/>
            <person name="Matheny P.B."/>
            <person name="Labbe J."/>
            <person name="Martin F.M."/>
        </authorList>
    </citation>
    <scope>NUCLEOTIDE SEQUENCE</scope>
    <source>
        <strain evidence="1">HHB10654</strain>
    </source>
</reference>
<protein>
    <submittedName>
        <fullName evidence="1">Uncharacterized protein</fullName>
    </submittedName>
</protein>
<keyword evidence="2" id="KW-1185">Reference proteome</keyword>
<reference evidence="1" key="1">
    <citation type="submission" date="2021-03" db="EMBL/GenBank/DDBJ databases">
        <authorList>
            <consortium name="DOE Joint Genome Institute"/>
            <person name="Ahrendt S."/>
            <person name="Looney B.P."/>
            <person name="Miyauchi S."/>
            <person name="Morin E."/>
            <person name="Drula E."/>
            <person name="Courty P.E."/>
            <person name="Chicoki N."/>
            <person name="Fauchery L."/>
            <person name="Kohler A."/>
            <person name="Kuo A."/>
            <person name="Labutti K."/>
            <person name="Pangilinan J."/>
            <person name="Lipzen A."/>
            <person name="Riley R."/>
            <person name="Andreopoulos W."/>
            <person name="He G."/>
            <person name="Johnson J."/>
            <person name="Barry K.W."/>
            <person name="Grigoriev I.V."/>
            <person name="Nagy L."/>
            <person name="Hibbett D."/>
            <person name="Henrissat B."/>
            <person name="Matheny P.B."/>
            <person name="Labbe J."/>
            <person name="Martin F."/>
        </authorList>
    </citation>
    <scope>NUCLEOTIDE SEQUENCE</scope>
    <source>
        <strain evidence="1">HHB10654</strain>
    </source>
</reference>
<evidence type="ECO:0000313" key="1">
    <source>
        <dbReference type="EMBL" id="KAI0057060.1"/>
    </source>
</evidence>
<proteinExistence type="predicted"/>
<evidence type="ECO:0000313" key="2">
    <source>
        <dbReference type="Proteomes" id="UP000814140"/>
    </source>
</evidence>
<dbReference type="EMBL" id="MU277253">
    <property type="protein sequence ID" value="KAI0057060.1"/>
    <property type="molecule type" value="Genomic_DNA"/>
</dbReference>
<comment type="caution">
    <text evidence="1">The sequence shown here is derived from an EMBL/GenBank/DDBJ whole genome shotgun (WGS) entry which is preliminary data.</text>
</comment>
<gene>
    <name evidence="1" type="ORF">BV25DRAFT_1902902</name>
</gene>
<name>A0ACB8SM86_9AGAM</name>
<accession>A0ACB8SM86</accession>